<proteinExistence type="predicted"/>
<keyword evidence="4 8" id="KW-0812">Transmembrane</keyword>
<comment type="subcellular location">
    <subcellularLocation>
        <location evidence="1">Cell membrane</location>
        <topology evidence="1">Single-pass type I membrane protein</topology>
    </subcellularLocation>
</comment>
<dbReference type="InterPro" id="IPR001507">
    <property type="entry name" value="ZP_dom"/>
</dbReference>
<organism evidence="10 11">
    <name type="scientific">Panagrellus redivivus</name>
    <name type="common">Microworm</name>
    <dbReference type="NCBI Taxonomy" id="6233"/>
    <lineage>
        <taxon>Eukaryota</taxon>
        <taxon>Metazoa</taxon>
        <taxon>Ecdysozoa</taxon>
        <taxon>Nematoda</taxon>
        <taxon>Chromadorea</taxon>
        <taxon>Rhabditida</taxon>
        <taxon>Tylenchina</taxon>
        <taxon>Panagrolaimomorpha</taxon>
        <taxon>Panagrolaimoidea</taxon>
        <taxon>Panagrolaimidae</taxon>
        <taxon>Panagrellus</taxon>
    </lineage>
</organism>
<dbReference type="InterPro" id="IPR051962">
    <property type="entry name" value="Cuticlin"/>
</dbReference>
<dbReference type="WBParaSite" id="Pan_g9091.t1">
    <property type="protein sequence ID" value="Pan_g9091.t1"/>
    <property type="gene ID" value="Pan_g9091"/>
</dbReference>
<name>A0A7E5A225_PANRE</name>
<keyword evidence="5" id="KW-0732">Signal</keyword>
<reference evidence="11" key="2">
    <citation type="submission" date="2020-10" db="UniProtKB">
        <authorList>
            <consortium name="WormBaseParasite"/>
        </authorList>
    </citation>
    <scope>IDENTIFICATION</scope>
</reference>
<evidence type="ECO:0000256" key="1">
    <source>
        <dbReference type="ARBA" id="ARBA00004251"/>
    </source>
</evidence>
<keyword evidence="2" id="KW-0193">Cuticle</keyword>
<dbReference type="AlphaFoldDB" id="A0A7E5A225"/>
<keyword evidence="7 8" id="KW-0472">Membrane</keyword>
<evidence type="ECO:0000313" key="10">
    <source>
        <dbReference type="Proteomes" id="UP000492821"/>
    </source>
</evidence>
<evidence type="ECO:0000256" key="3">
    <source>
        <dbReference type="ARBA" id="ARBA00022475"/>
    </source>
</evidence>
<evidence type="ECO:0000256" key="4">
    <source>
        <dbReference type="ARBA" id="ARBA00022692"/>
    </source>
</evidence>
<sequence length="425" mass="47179">MAFPSSSNSTITFISPPKRLYQPTSKLKPTIMKFHCLFLTLLIAGFTIRNANAEIAESNSVVGEPFITCGADAIYAKWRTNKTFTGHVNVRYAPNKFCYQVLVTNNQIELLVPHQDCLVNRIRSLTPPGLILETSVLISFHPQFVTTGDRVYLLKCLHAKPKKHNSNTVTTATLTLPKGVPFDGNLTDASDWAPSNESETSNLRCQYRITDSIAGGPIDSAEVGAEVDHSWQCENVPAGQCLVVTNCLLKTFDSQYEIIDNNGCSKDKRVMPELKYLNESSVSARVRIFGVAQRPNIHFQCQLNLLPHDPRGQCYRPSCSRSRRDVVNYLLSEATESFDAMSPEIEVIQPGVRKSPSKKPSEGGPDCATPTRIENIIPIDMVCVNKTSFTLVTVATLLIAVITLGVVLYIILRRYYPYTDVPSTE</sequence>
<evidence type="ECO:0000256" key="2">
    <source>
        <dbReference type="ARBA" id="ARBA00022460"/>
    </source>
</evidence>
<feature type="transmembrane region" description="Helical" evidence="8">
    <location>
        <begin position="389"/>
        <end position="412"/>
    </location>
</feature>
<evidence type="ECO:0000256" key="5">
    <source>
        <dbReference type="ARBA" id="ARBA00022729"/>
    </source>
</evidence>
<dbReference type="InterPro" id="IPR056953">
    <property type="entry name" value="CUT_N"/>
</dbReference>
<evidence type="ECO:0000259" key="9">
    <source>
        <dbReference type="PROSITE" id="PS51034"/>
    </source>
</evidence>
<keyword evidence="3" id="KW-1003">Cell membrane</keyword>
<accession>A0A7E5A225</accession>
<keyword evidence="6 8" id="KW-1133">Transmembrane helix</keyword>
<keyword evidence="10" id="KW-1185">Reference proteome</keyword>
<dbReference type="PROSITE" id="PS51034">
    <property type="entry name" value="ZP_2"/>
    <property type="match status" value="1"/>
</dbReference>
<evidence type="ECO:0000256" key="6">
    <source>
        <dbReference type="ARBA" id="ARBA00022989"/>
    </source>
</evidence>
<dbReference type="Pfam" id="PF25301">
    <property type="entry name" value="CUT_C"/>
    <property type="match status" value="1"/>
</dbReference>
<dbReference type="Proteomes" id="UP000492821">
    <property type="component" value="Unassembled WGS sequence"/>
</dbReference>
<evidence type="ECO:0000313" key="11">
    <source>
        <dbReference type="WBParaSite" id="Pan_g9091.t1"/>
    </source>
</evidence>
<dbReference type="GO" id="GO:0042302">
    <property type="term" value="F:structural constituent of cuticle"/>
    <property type="evidence" value="ECO:0007669"/>
    <property type="project" value="UniProtKB-KW"/>
</dbReference>
<protein>
    <submittedName>
        <fullName evidence="11">ZP domain-containing protein</fullName>
    </submittedName>
</protein>
<evidence type="ECO:0000256" key="7">
    <source>
        <dbReference type="ARBA" id="ARBA00023136"/>
    </source>
</evidence>
<dbReference type="PANTHER" id="PTHR22907">
    <property type="entry name" value="GH04558P"/>
    <property type="match status" value="1"/>
</dbReference>
<feature type="domain" description="ZP" evidence="9">
    <location>
        <begin position="68"/>
        <end position="326"/>
    </location>
</feature>
<dbReference type="GO" id="GO:0005886">
    <property type="term" value="C:plasma membrane"/>
    <property type="evidence" value="ECO:0007669"/>
    <property type="project" value="UniProtKB-SubCell"/>
</dbReference>
<evidence type="ECO:0000256" key="8">
    <source>
        <dbReference type="SAM" id="Phobius"/>
    </source>
</evidence>
<reference evidence="10" key="1">
    <citation type="journal article" date="2013" name="Genetics">
        <title>The draft genome and transcriptome of Panagrellus redivivus are shaped by the harsh demands of a free-living lifestyle.</title>
        <authorList>
            <person name="Srinivasan J."/>
            <person name="Dillman A.R."/>
            <person name="Macchietto M.G."/>
            <person name="Heikkinen L."/>
            <person name="Lakso M."/>
            <person name="Fracchia K.M."/>
            <person name="Antoshechkin I."/>
            <person name="Mortazavi A."/>
            <person name="Wong G."/>
            <person name="Sternberg P.W."/>
        </authorList>
    </citation>
    <scope>NUCLEOTIDE SEQUENCE [LARGE SCALE GENOMIC DNA]</scope>
    <source>
        <strain evidence="10">MT8872</strain>
    </source>
</reference>
<dbReference type="PANTHER" id="PTHR22907:SF17">
    <property type="entry name" value="ZP DOMAIN-CONTAINING PROTEIN"/>
    <property type="match status" value="1"/>
</dbReference>
<dbReference type="Pfam" id="PF25057">
    <property type="entry name" value="CUT_N"/>
    <property type="match status" value="1"/>
</dbReference>
<dbReference type="InterPro" id="IPR057475">
    <property type="entry name" value="CUT_C"/>
</dbReference>
<dbReference type="SMART" id="SM00241">
    <property type="entry name" value="ZP"/>
    <property type="match status" value="1"/>
</dbReference>